<evidence type="ECO:0000313" key="3">
    <source>
        <dbReference type="Proteomes" id="UP000078561"/>
    </source>
</evidence>
<reference evidence="2" key="1">
    <citation type="submission" date="2016-04" db="EMBL/GenBank/DDBJ databases">
        <authorList>
            <person name="Evans L.H."/>
            <person name="Alamgir A."/>
            <person name="Owens N."/>
            <person name="Weber N.D."/>
            <person name="Virtaneva K."/>
            <person name="Barbian K."/>
            <person name="Babar A."/>
            <person name="Rosenke K."/>
        </authorList>
    </citation>
    <scope>NUCLEOTIDE SEQUENCE [LARGE SCALE GENOMIC DNA]</scope>
    <source>
        <strain evidence="2">CBS 101.48</strain>
    </source>
</reference>
<feature type="region of interest" description="Disordered" evidence="1">
    <location>
        <begin position="20"/>
        <end position="51"/>
    </location>
</feature>
<dbReference type="OrthoDB" id="2285317at2759"/>
<dbReference type="InParanoid" id="A0A168LF87"/>
<protein>
    <submittedName>
        <fullName evidence="2">Uncharacterized protein</fullName>
    </submittedName>
</protein>
<evidence type="ECO:0000256" key="1">
    <source>
        <dbReference type="SAM" id="MobiDB-lite"/>
    </source>
</evidence>
<proteinExistence type="predicted"/>
<name>A0A168LF87_ABSGL</name>
<dbReference type="AlphaFoldDB" id="A0A168LF87"/>
<keyword evidence="3" id="KW-1185">Reference proteome</keyword>
<feature type="compositionally biased region" description="Low complexity" evidence="1">
    <location>
        <begin position="31"/>
        <end position="51"/>
    </location>
</feature>
<dbReference type="Proteomes" id="UP000078561">
    <property type="component" value="Unassembled WGS sequence"/>
</dbReference>
<dbReference type="EMBL" id="LT551165">
    <property type="protein sequence ID" value="SAL96676.1"/>
    <property type="molecule type" value="Genomic_DNA"/>
</dbReference>
<evidence type="ECO:0000313" key="2">
    <source>
        <dbReference type="EMBL" id="SAL96676.1"/>
    </source>
</evidence>
<dbReference type="OMA" id="VNYRANF"/>
<sequence>MPLSLGPRLWKKLTLTKRHFPNDGMGSRNASDTSTTSSRFSSSSSKSVRFSDTCSSVYYTYGSSDYERGSFDLDDMDHGLRVEGSDAHVVLPSTDKDYFNTMEEDSDCSDTVDDRTQQDMAWDEQVRRNTKVNMKRGHHSVAVLIQYRSNF</sequence>
<accession>A0A168LF87</accession>
<gene>
    <name evidence="2" type="primary">ABSGL_02092.1 scaffold 2596</name>
</gene>
<organism evidence="2">
    <name type="scientific">Absidia glauca</name>
    <name type="common">Pin mould</name>
    <dbReference type="NCBI Taxonomy" id="4829"/>
    <lineage>
        <taxon>Eukaryota</taxon>
        <taxon>Fungi</taxon>
        <taxon>Fungi incertae sedis</taxon>
        <taxon>Mucoromycota</taxon>
        <taxon>Mucoromycotina</taxon>
        <taxon>Mucoromycetes</taxon>
        <taxon>Mucorales</taxon>
        <taxon>Cunninghamellaceae</taxon>
        <taxon>Absidia</taxon>
    </lineage>
</organism>